<dbReference type="Pfam" id="PF00072">
    <property type="entry name" value="Response_reg"/>
    <property type="match status" value="1"/>
</dbReference>
<dbReference type="SMART" id="SM00448">
    <property type="entry name" value="REC"/>
    <property type="match status" value="1"/>
</dbReference>
<evidence type="ECO:0000259" key="9">
    <source>
        <dbReference type="PROSITE" id="PS50110"/>
    </source>
</evidence>
<dbReference type="SMART" id="SM00862">
    <property type="entry name" value="Trans_reg_C"/>
    <property type="match status" value="1"/>
</dbReference>
<reference evidence="11 12" key="1">
    <citation type="submission" date="2016-10" db="EMBL/GenBank/DDBJ databases">
        <authorList>
            <person name="Cai Z."/>
        </authorList>
    </citation>
    <scope>NUCLEOTIDE SEQUENCE [LARGE SCALE GENOMIC DNA]</scope>
    <source>
        <strain evidence="11 12">CGMCC 1.10826</strain>
    </source>
</reference>
<dbReference type="FunFam" id="1.10.10.10:FF:000033">
    <property type="entry name" value="DNA-binding response regulator MtrA"/>
    <property type="match status" value="1"/>
</dbReference>
<dbReference type="PROSITE" id="PS50110">
    <property type="entry name" value="RESPONSE_REGULATORY"/>
    <property type="match status" value="1"/>
</dbReference>
<keyword evidence="3" id="KW-0805">Transcription regulation</keyword>
<keyword evidence="12" id="KW-1185">Reference proteome</keyword>
<feature type="modified residue" description="4-aspartylphosphate" evidence="7">
    <location>
        <position position="60"/>
    </location>
</feature>
<dbReference type="CDD" id="cd17626">
    <property type="entry name" value="REC_OmpR_MtrA-like"/>
    <property type="match status" value="1"/>
</dbReference>
<dbReference type="Proteomes" id="UP000250222">
    <property type="component" value="Unassembled WGS sequence"/>
</dbReference>
<dbReference type="PROSITE" id="PS51755">
    <property type="entry name" value="OMPR_PHOB"/>
    <property type="match status" value="1"/>
</dbReference>
<dbReference type="InterPro" id="IPR011006">
    <property type="entry name" value="CheY-like_superfamily"/>
</dbReference>
<dbReference type="InterPro" id="IPR036388">
    <property type="entry name" value="WH-like_DNA-bd_sf"/>
</dbReference>
<dbReference type="Gene3D" id="3.40.50.2300">
    <property type="match status" value="1"/>
</dbReference>
<dbReference type="InterPro" id="IPR001867">
    <property type="entry name" value="OmpR/PhoB-type_DNA-bd"/>
</dbReference>
<evidence type="ECO:0000256" key="6">
    <source>
        <dbReference type="ARBA" id="ARBA00035142"/>
    </source>
</evidence>
<dbReference type="GO" id="GO:0005829">
    <property type="term" value="C:cytosol"/>
    <property type="evidence" value="ECO:0007669"/>
    <property type="project" value="TreeGrafter"/>
</dbReference>
<dbReference type="InterPro" id="IPR047671">
    <property type="entry name" value="MtrAB_MtrA"/>
</dbReference>
<dbReference type="InterPro" id="IPR001789">
    <property type="entry name" value="Sig_transdc_resp-reg_receiver"/>
</dbReference>
<dbReference type="GO" id="GO:0000156">
    <property type="term" value="F:phosphorelay response regulator activity"/>
    <property type="evidence" value="ECO:0007669"/>
    <property type="project" value="InterPro"/>
</dbReference>
<dbReference type="PANTHER" id="PTHR48111:SF21">
    <property type="entry name" value="DNA-BINDING DUAL MASTER TRANSCRIPTIONAL REGULATOR RPAA"/>
    <property type="match status" value="1"/>
</dbReference>
<evidence type="ECO:0000256" key="8">
    <source>
        <dbReference type="PROSITE-ProRule" id="PRU01091"/>
    </source>
</evidence>
<dbReference type="Pfam" id="PF00486">
    <property type="entry name" value="Trans_reg_C"/>
    <property type="match status" value="1"/>
</dbReference>
<evidence type="ECO:0000313" key="12">
    <source>
        <dbReference type="Proteomes" id="UP000250222"/>
    </source>
</evidence>
<accession>A0A2Y9AFD5</accession>
<dbReference type="GO" id="GO:0032993">
    <property type="term" value="C:protein-DNA complex"/>
    <property type="evidence" value="ECO:0007669"/>
    <property type="project" value="TreeGrafter"/>
</dbReference>
<dbReference type="Gene3D" id="6.10.250.690">
    <property type="match status" value="1"/>
</dbReference>
<feature type="domain" description="OmpR/PhoB-type" evidence="10">
    <location>
        <begin position="132"/>
        <end position="231"/>
    </location>
</feature>
<dbReference type="AlphaFoldDB" id="A0A2Y9AFD5"/>
<dbReference type="InterPro" id="IPR047673">
    <property type="entry name" value="MtrA_REC"/>
</dbReference>
<dbReference type="NCBIfam" id="NF040689">
    <property type="entry name" value="MtrAB_MtrA"/>
    <property type="match status" value="1"/>
</dbReference>
<dbReference type="GO" id="GO:0000976">
    <property type="term" value="F:transcription cis-regulatory region binding"/>
    <property type="evidence" value="ECO:0007669"/>
    <property type="project" value="InterPro"/>
</dbReference>
<organism evidence="11 12">
    <name type="scientific">Georgenia satyanarayanai</name>
    <dbReference type="NCBI Taxonomy" id="860221"/>
    <lineage>
        <taxon>Bacteria</taxon>
        <taxon>Bacillati</taxon>
        <taxon>Actinomycetota</taxon>
        <taxon>Actinomycetes</taxon>
        <taxon>Micrococcales</taxon>
        <taxon>Bogoriellaceae</taxon>
        <taxon>Georgenia</taxon>
    </lineage>
</organism>
<sequence>MGATIVGMNARILVVDDDTALAEMIGIVLQGEGYDTVTCPDGSQALEMFRAEEPDLVLLDLMLPGIDGIEVCRLIRAESGVPVVMLTAKSDTIDVVAGLEAGADDYIPKPFKPKELVARVKTRLRRTTGPQTERLTIGDLAIDVAGHQVTRNGEPIALTPLEFDLLLALARKPWQVFSREVLLEQVWGYRHAADTRLVNVHVQRLRAKIEKDPENPEVVVTVRGVGYRAGSSQR</sequence>
<keyword evidence="5" id="KW-0804">Transcription</keyword>
<keyword evidence="4 8" id="KW-0238">DNA-binding</keyword>
<dbReference type="SUPFAM" id="SSF52172">
    <property type="entry name" value="CheY-like"/>
    <property type="match status" value="1"/>
</dbReference>
<dbReference type="PANTHER" id="PTHR48111">
    <property type="entry name" value="REGULATOR OF RPOS"/>
    <property type="match status" value="1"/>
</dbReference>
<evidence type="ECO:0000256" key="3">
    <source>
        <dbReference type="ARBA" id="ARBA00023015"/>
    </source>
</evidence>
<evidence type="ECO:0000313" key="11">
    <source>
        <dbReference type="EMBL" id="SSA43174.1"/>
    </source>
</evidence>
<keyword evidence="1 7" id="KW-0597">Phosphoprotein</keyword>
<proteinExistence type="predicted"/>
<evidence type="ECO:0000256" key="4">
    <source>
        <dbReference type="ARBA" id="ARBA00023125"/>
    </source>
</evidence>
<name>A0A2Y9AFD5_9MICO</name>
<dbReference type="GO" id="GO:0045893">
    <property type="term" value="P:positive regulation of DNA-templated transcription"/>
    <property type="evidence" value="ECO:0007669"/>
    <property type="project" value="InterPro"/>
</dbReference>
<keyword evidence="2" id="KW-0902">Two-component regulatory system</keyword>
<evidence type="ECO:0000256" key="7">
    <source>
        <dbReference type="PROSITE-ProRule" id="PRU00169"/>
    </source>
</evidence>
<evidence type="ECO:0000256" key="1">
    <source>
        <dbReference type="ARBA" id="ARBA00022553"/>
    </source>
</evidence>
<evidence type="ECO:0000259" key="10">
    <source>
        <dbReference type="PROSITE" id="PS51755"/>
    </source>
</evidence>
<feature type="domain" description="Response regulatory" evidence="9">
    <location>
        <begin position="11"/>
        <end position="124"/>
    </location>
</feature>
<evidence type="ECO:0000256" key="2">
    <source>
        <dbReference type="ARBA" id="ARBA00023012"/>
    </source>
</evidence>
<gene>
    <name evidence="11" type="ORF">SAMN05216184_10772</name>
</gene>
<dbReference type="InterPro" id="IPR039420">
    <property type="entry name" value="WalR-like"/>
</dbReference>
<protein>
    <recommendedName>
        <fullName evidence="6">DNA-binding response regulator MtrA</fullName>
    </recommendedName>
</protein>
<dbReference type="Gene3D" id="1.10.10.10">
    <property type="entry name" value="Winged helix-like DNA-binding domain superfamily/Winged helix DNA-binding domain"/>
    <property type="match status" value="1"/>
</dbReference>
<dbReference type="CDD" id="cd00383">
    <property type="entry name" value="trans_reg_C"/>
    <property type="match status" value="1"/>
</dbReference>
<dbReference type="EMBL" id="UETB01000007">
    <property type="protein sequence ID" value="SSA43174.1"/>
    <property type="molecule type" value="Genomic_DNA"/>
</dbReference>
<evidence type="ECO:0000256" key="5">
    <source>
        <dbReference type="ARBA" id="ARBA00023163"/>
    </source>
</evidence>
<dbReference type="FunFam" id="3.40.50.2300:FF:000001">
    <property type="entry name" value="DNA-binding response regulator PhoB"/>
    <property type="match status" value="1"/>
</dbReference>
<feature type="DNA-binding region" description="OmpR/PhoB-type" evidence="8">
    <location>
        <begin position="132"/>
        <end position="231"/>
    </location>
</feature>